<evidence type="ECO:0000259" key="2">
    <source>
        <dbReference type="Pfam" id="PF20155"/>
    </source>
</evidence>
<feature type="transmembrane region" description="Helical" evidence="1">
    <location>
        <begin position="694"/>
        <end position="724"/>
    </location>
</feature>
<keyword evidence="1" id="KW-0472">Membrane</keyword>
<dbReference type="NCBIfam" id="TIGR02675">
    <property type="entry name" value="tape_meas_nterm"/>
    <property type="match status" value="1"/>
</dbReference>
<feature type="transmembrane region" description="Helical" evidence="1">
    <location>
        <begin position="455"/>
        <end position="480"/>
    </location>
</feature>
<dbReference type="PANTHER" id="PTHR37813">
    <property type="entry name" value="FELS-2 PROPHAGE PROTEIN"/>
    <property type="match status" value="1"/>
</dbReference>
<evidence type="ECO:0000313" key="4">
    <source>
        <dbReference type="Proteomes" id="UP001602119"/>
    </source>
</evidence>
<dbReference type="PANTHER" id="PTHR37813:SF1">
    <property type="entry name" value="FELS-2 PROPHAGE PROTEIN"/>
    <property type="match status" value="1"/>
</dbReference>
<dbReference type="Proteomes" id="UP001602119">
    <property type="component" value="Unassembled WGS sequence"/>
</dbReference>
<organism evidence="3 4">
    <name type="scientific">Microtetraspora fusca</name>
    <dbReference type="NCBI Taxonomy" id="1997"/>
    <lineage>
        <taxon>Bacteria</taxon>
        <taxon>Bacillati</taxon>
        <taxon>Actinomycetota</taxon>
        <taxon>Actinomycetes</taxon>
        <taxon>Streptosporangiales</taxon>
        <taxon>Streptosporangiaceae</taxon>
        <taxon>Microtetraspora</taxon>
    </lineage>
</organism>
<evidence type="ECO:0000313" key="3">
    <source>
        <dbReference type="EMBL" id="MFF4779406.1"/>
    </source>
</evidence>
<evidence type="ECO:0000256" key="1">
    <source>
        <dbReference type="SAM" id="Phobius"/>
    </source>
</evidence>
<dbReference type="RefSeq" id="WP_387348160.1">
    <property type="nucleotide sequence ID" value="NZ_JBIAXI010000049.1"/>
</dbReference>
<keyword evidence="1" id="KW-0812">Transmembrane</keyword>
<name>A0ABW6VKD0_MICFU</name>
<reference evidence="3 4" key="1">
    <citation type="submission" date="2024-10" db="EMBL/GenBank/DDBJ databases">
        <title>The Natural Products Discovery Center: Release of the First 8490 Sequenced Strains for Exploring Actinobacteria Biosynthetic Diversity.</title>
        <authorList>
            <person name="Kalkreuter E."/>
            <person name="Kautsar S.A."/>
            <person name="Yang D."/>
            <person name="Bader C.D."/>
            <person name="Teijaro C.N."/>
            <person name="Fluegel L."/>
            <person name="Davis C.M."/>
            <person name="Simpson J.R."/>
            <person name="Lauterbach L."/>
            <person name="Steele A.D."/>
            <person name="Gui C."/>
            <person name="Meng S."/>
            <person name="Li G."/>
            <person name="Viehrig K."/>
            <person name="Ye F."/>
            <person name="Su P."/>
            <person name="Kiefer A.F."/>
            <person name="Nichols A."/>
            <person name="Cepeda A.J."/>
            <person name="Yan W."/>
            <person name="Fan B."/>
            <person name="Jiang Y."/>
            <person name="Adhikari A."/>
            <person name="Zheng C.-J."/>
            <person name="Schuster L."/>
            <person name="Cowan T.M."/>
            <person name="Smanski M.J."/>
            <person name="Chevrette M.G."/>
            <person name="De Carvalho L.P.S."/>
            <person name="Shen B."/>
        </authorList>
    </citation>
    <scope>NUCLEOTIDE SEQUENCE [LARGE SCALE GENOMIC DNA]</scope>
    <source>
        <strain evidence="3 4">NPDC001281</strain>
    </source>
</reference>
<proteinExistence type="predicted"/>
<keyword evidence="4" id="KW-1185">Reference proteome</keyword>
<dbReference type="InterPro" id="IPR013491">
    <property type="entry name" value="Tape_meas_N"/>
</dbReference>
<accession>A0ABW6VKD0</accession>
<sequence>MANVGYATLQIIPSMRGIQGKLTEELGGQASTAARTAGSKAGGILSGAMSAAVRLAPFLSVGAAIGFALTKGLGRLTAIENAQAKLTGLGHSAKSVQTIMDNALGAVKGTAFGLDEAATVAASAVAAGIKPGQDLRRVLGLVGDTASIAGTSMGEMGAIFNKVAASNRLSLGEVNQLADRGVPILAMLAKQFGVTQGEMAKMVSAGKVDFAAFAKALETNIGGAALKSGDTTQGALKNMQAAAGRFGAALLQGVFPIAKKVFGGITTFLDEATTKVKPFAESISTWIVNKVVPAAENLLGKVGQLGSKLNEFFASATGRQLKTDTMEKLSGILSKLRSAAKDVGPAISGIARSLGQASATVGISTWQLLLATVDALAQVANDVLVPAIKALADWMSKHQGVVTALVGAYAGYRTAMMAATVATKAFGAVKAFGKVAEGLSSIIKSGRLVVGVIRAISAAIMANPIGLIVTGLVALGFLLYEAYQRFEGFREVVDSVFGWIGSFVGKFVDGDWAGAWDMIVQLASDAWDLIKQGAAIAWDWITEKASDAWGAFVGWIKDQPGQIAGKAREIGSAIVDWLKELPGKIADKAIEAGKAIADWLKELPGKVAAKAKEIGSAIAGWLKELPGKIRDEAVEIGGAIAEWVKGLPEKIGPWLESAAKAIIEWGMSLPEKIKEAIGTGEQIIEWLKEWGPKIALGLAAAVGIAILAIPAIIATLVGAVALAVGTALGELAKSLGQKLGEVMSEAGRAVSRGVDKIVDWFRDLPSRAVDAVSSLPGKLKTWATDLAREAASKFGELRDKVVDAFTSLKDKAIEKAGDLVAWVKGLPDKILKGLGNLGNLLVQAGKDAIQGLINGVKSKAAAVADVVGNLIRGNVIGAAQAALETHSPSKVFQRIGKWTVQGFIKGIHDEQGEAKKAVDGLVAMVKDAFKATPKAPDALVEWVHKETVRLQEVAAKREEIIKSIADAKKYADDIAKQMVGFADVTDFGLGEKPRGSQVAALLHARMESIKRFANDIKVLAQRGLNKTTLQQIIDAGPEKGLALADMLVGSTGSEIRAINRAQDQINKVSKQMGKNSADALYDVGKQAGQGFLKGLQGQLHELESMMARIAKAVVDSVKKELKIKSPSRVFEEIGDNTMAGFIKGILGSKSATVDAMSATVDAATLAAASSVDATSRLAAADNQLAGAAGRGVGGVTQIIHATIQVPPTVNKGDVGREINEALAAYKRSGGRLVTT</sequence>
<comment type="caution">
    <text evidence="3">The sequence shown here is derived from an EMBL/GenBank/DDBJ whole genome shotgun (WGS) entry which is preliminary data.</text>
</comment>
<keyword evidence="1" id="KW-1133">Transmembrane helix</keyword>
<feature type="domain" description="Tape measure protein N-terminal" evidence="2">
    <location>
        <begin position="76"/>
        <end position="246"/>
    </location>
</feature>
<dbReference type="EMBL" id="JBIAXI010000049">
    <property type="protein sequence ID" value="MFF4779406.1"/>
    <property type="molecule type" value="Genomic_DNA"/>
</dbReference>
<dbReference type="Pfam" id="PF20155">
    <property type="entry name" value="TMP_3"/>
    <property type="match status" value="1"/>
</dbReference>
<gene>
    <name evidence="3" type="ORF">ACFY05_41985</name>
</gene>
<protein>
    <submittedName>
        <fullName evidence="3">Tape measure protein</fullName>
    </submittedName>
</protein>